<reference evidence="1" key="1">
    <citation type="journal article" date="2023" name="bioRxiv">
        <title>Improved chromosome-level genome assembly for marigold (Tagetes erecta).</title>
        <authorList>
            <person name="Jiang F."/>
            <person name="Yuan L."/>
            <person name="Wang S."/>
            <person name="Wang H."/>
            <person name="Xu D."/>
            <person name="Wang A."/>
            <person name="Fan W."/>
        </authorList>
    </citation>
    <scope>NUCLEOTIDE SEQUENCE</scope>
    <source>
        <strain evidence="1">WSJ</strain>
        <tissue evidence="1">Leaf</tissue>
    </source>
</reference>
<evidence type="ECO:0000313" key="1">
    <source>
        <dbReference type="EMBL" id="KAK1427941.1"/>
    </source>
</evidence>
<dbReference type="EMBL" id="JAUHHV010000004">
    <property type="protein sequence ID" value="KAK1427941.1"/>
    <property type="molecule type" value="Genomic_DNA"/>
</dbReference>
<comment type="caution">
    <text evidence="1">The sequence shown here is derived from an EMBL/GenBank/DDBJ whole genome shotgun (WGS) entry which is preliminary data.</text>
</comment>
<name>A0AAD8KVK1_TARER</name>
<dbReference type="AlphaFoldDB" id="A0AAD8KVK1"/>
<proteinExistence type="predicted"/>
<organism evidence="1 2">
    <name type="scientific">Tagetes erecta</name>
    <name type="common">African marigold</name>
    <dbReference type="NCBI Taxonomy" id="13708"/>
    <lineage>
        <taxon>Eukaryota</taxon>
        <taxon>Viridiplantae</taxon>
        <taxon>Streptophyta</taxon>
        <taxon>Embryophyta</taxon>
        <taxon>Tracheophyta</taxon>
        <taxon>Spermatophyta</taxon>
        <taxon>Magnoliopsida</taxon>
        <taxon>eudicotyledons</taxon>
        <taxon>Gunneridae</taxon>
        <taxon>Pentapetalae</taxon>
        <taxon>asterids</taxon>
        <taxon>campanulids</taxon>
        <taxon>Asterales</taxon>
        <taxon>Asteraceae</taxon>
        <taxon>Asteroideae</taxon>
        <taxon>Heliantheae alliance</taxon>
        <taxon>Tageteae</taxon>
        <taxon>Tagetes</taxon>
    </lineage>
</organism>
<dbReference type="Proteomes" id="UP001229421">
    <property type="component" value="Unassembled WGS sequence"/>
</dbReference>
<evidence type="ECO:0000313" key="2">
    <source>
        <dbReference type="Proteomes" id="UP001229421"/>
    </source>
</evidence>
<sequence>MTGDESYGCCFGTVIMAVDQHETMGGRFMLDSLLLLVSDFPATKERDERDERERRSTEEGDVMNILKYEPKHSIVALLDDSIPEADGYQEMIHFLRRTKYVYAMCAKPIVYARLIKAFWKSAEVITDEAGSVGPINTFESVI</sequence>
<accession>A0AAD8KVK1</accession>
<keyword evidence="2" id="KW-1185">Reference proteome</keyword>
<gene>
    <name evidence="1" type="ORF">QVD17_16702</name>
</gene>
<protein>
    <submittedName>
        <fullName evidence="1">Uncharacterized protein</fullName>
    </submittedName>
</protein>